<evidence type="ECO:0000313" key="5">
    <source>
        <dbReference type="EMBL" id="CAG8413886.1"/>
    </source>
</evidence>
<protein>
    <recommendedName>
        <fullName evidence="4">Nephrocystin 3-like N-terminal domain-containing protein</fullName>
    </recommendedName>
</protein>
<dbReference type="SMART" id="SM00320">
    <property type="entry name" value="WD40"/>
    <property type="match status" value="7"/>
</dbReference>
<sequence length="1385" mass="154700">MHQAILNIDASVCRDLGEIGHGEMVHISGRMEEIFRDTKTSQNERARIREEILKIQNFQLISSLTIADGARFESPKNQESARCFEETQVEVLRQIRAWIMSPEPAHMFRLPGMAGMGKSTIARTVAAECRNSKSLTGNFSLGASFFFDEKEKSQNNAARLFPTLCRSLAECLPQLKADIVESIGNDKDFANGSLSDQWEKLILNPISKLEEENHPLPLTLVVVIDALDECKPRRDDMDDVHTVVNLIAKAHILKVIRLKFLFTSRPEAYINSTFESKPDTLLRKYEVQKVQPNFSSGDSEDDITRWLRHQLGAIAEDHQLGPKWPDKERFRGLVEKTDGLWQYASTACKFIGDRRLNPPSVVVGRLDLLLKEGGDVRNRPPEHNLDEIYERILNNHVAFLVPVEKVNAIRLFQMAVGAIVVLCQQISITALSDLLFADKNEVGQALVGLGSLIHLGHGEGSPIRLAHLSFSDYLLDKNRCLEGGFRISKEVKHGELLGHCLKTLSDSLRSDISQFGSFSMLRQDIDPQVLSECLPAHVQYACLYWIEHLLSSDSHPLDDGPVHGLLKEHLLNWIEALSLMDRVSSGMHAVVMLSGHLMDLPHDGRHELRAFVYDVKRFMLHCRSTIQMAPLQIYRSALIYCPYESLVRKQYGHLISEWSTLVSMDTNWSPLLQTLQDNGSCRRIDVALSSEGKLVASSKGSVWDTNTGTLLKTFDTNGKGHAVTFSHGGNHVMIFSLLGGVEVWDVPTGSLVQKTEYRHSFDWPDVNSAQRSMTPDKSRAAYALQGKIVVSDTRDGRVTDFEVTSYPTLSLALSLSPCGDYLAIVGNGEMLQVWNTNSGGLVHDFTEDLAGQDVSHVAFSHDGRFVTAAGSDIWIWSMENFEVFNIDNDDVVTHIAFSPVGSFLCASSEFDGVVSWWDWASGTLVSSIKSDHGLSQLSQDGRLCALLPFDDSFSGRVPSNQIKVWNPSSGEDPRFLDGHSKSARSVSFSRNASLLASTSDDGTVRLWDLTGHAGSQRPVDVGLETITRLYIFSDYQHVVASDRRKQCLCNRGTDEFLEHVQTHDSMMIAYSPNGMMYAYIHTMENSQLAFSADSELIAHSYLGFNENDEDNQQGLIEIWEVRSGTSRALLHLEHYRCSALVFSMDANYMAVAIDLYPRIASVTGDSNERDTENHCSVVPFQPAILIWNISDRDGDTNSAMISISADDGIYDGYWPKIDELAWSPDGKVLASVNKFGDIFLWEISTRSLKVELADPGWSCFEVIIFSPDGRYLAASCLEGPTALWDMSTDEFIGTRQIGAEKHSLHFSADGKTIETSMGRLDVESFYPEPRRASHLDFAVEDNWVLVGQEKAVLLHRDYKPTCVVIAGDVLVMGHESGRISYLQRN</sequence>
<gene>
    <name evidence="5" type="ORF">PSALAMII_LOCUS9474</name>
</gene>
<dbReference type="Pfam" id="PF00400">
    <property type="entry name" value="WD40"/>
    <property type="match status" value="2"/>
</dbReference>
<accession>A0A9W4NT95</accession>
<dbReference type="PROSITE" id="PS00678">
    <property type="entry name" value="WD_REPEATS_1"/>
    <property type="match status" value="1"/>
</dbReference>
<dbReference type="OrthoDB" id="674604at2759"/>
<dbReference type="PANTHER" id="PTHR19879">
    <property type="entry name" value="TRANSCRIPTION INITIATION FACTOR TFIID"/>
    <property type="match status" value="1"/>
</dbReference>
<evidence type="ECO:0000256" key="2">
    <source>
        <dbReference type="ARBA" id="ARBA00022737"/>
    </source>
</evidence>
<dbReference type="InterPro" id="IPR027417">
    <property type="entry name" value="P-loop_NTPase"/>
</dbReference>
<dbReference type="InterPro" id="IPR056884">
    <property type="entry name" value="NPHP3-like_N"/>
</dbReference>
<evidence type="ECO:0000256" key="3">
    <source>
        <dbReference type="PROSITE-ProRule" id="PRU00221"/>
    </source>
</evidence>
<reference evidence="5" key="1">
    <citation type="submission" date="2021-07" db="EMBL/GenBank/DDBJ databases">
        <authorList>
            <person name="Branca A.L. A."/>
        </authorList>
    </citation>
    <scope>NUCLEOTIDE SEQUENCE</scope>
</reference>
<dbReference type="Gene3D" id="3.40.50.300">
    <property type="entry name" value="P-loop containing nucleotide triphosphate hydrolases"/>
    <property type="match status" value="1"/>
</dbReference>
<feature type="repeat" description="WD" evidence="3">
    <location>
        <begin position="976"/>
        <end position="1009"/>
    </location>
</feature>
<dbReference type="Gene3D" id="2.130.10.10">
    <property type="entry name" value="YVTN repeat-like/Quinoprotein amine dehydrogenase"/>
    <property type="match status" value="4"/>
</dbReference>
<evidence type="ECO:0000259" key="4">
    <source>
        <dbReference type="Pfam" id="PF24883"/>
    </source>
</evidence>
<dbReference type="SUPFAM" id="SSF50998">
    <property type="entry name" value="Quinoprotein alcohol dehydrogenase-like"/>
    <property type="match status" value="1"/>
</dbReference>
<dbReference type="SUPFAM" id="SSF52540">
    <property type="entry name" value="P-loop containing nucleoside triphosphate hydrolases"/>
    <property type="match status" value="1"/>
</dbReference>
<dbReference type="PANTHER" id="PTHR19879:SF9">
    <property type="entry name" value="TRANSCRIPTION INITIATION FACTOR TFIID SUBUNIT 5"/>
    <property type="match status" value="1"/>
</dbReference>
<organism evidence="5 6">
    <name type="scientific">Penicillium salamii</name>
    <dbReference type="NCBI Taxonomy" id="1612424"/>
    <lineage>
        <taxon>Eukaryota</taxon>
        <taxon>Fungi</taxon>
        <taxon>Dikarya</taxon>
        <taxon>Ascomycota</taxon>
        <taxon>Pezizomycotina</taxon>
        <taxon>Eurotiomycetes</taxon>
        <taxon>Eurotiomycetidae</taxon>
        <taxon>Eurotiales</taxon>
        <taxon>Aspergillaceae</taxon>
        <taxon>Penicillium</taxon>
    </lineage>
</organism>
<evidence type="ECO:0000313" key="6">
    <source>
        <dbReference type="Proteomes" id="UP001152646"/>
    </source>
</evidence>
<dbReference type="PROSITE" id="PS50082">
    <property type="entry name" value="WD_REPEATS_2"/>
    <property type="match status" value="2"/>
</dbReference>
<dbReference type="InterPro" id="IPR015943">
    <property type="entry name" value="WD40/YVTN_repeat-like_dom_sf"/>
</dbReference>
<feature type="domain" description="Nephrocystin 3-like N-terminal" evidence="4">
    <location>
        <begin position="94"/>
        <end position="265"/>
    </location>
</feature>
<dbReference type="SUPFAM" id="SSF82171">
    <property type="entry name" value="DPP6 N-terminal domain-like"/>
    <property type="match status" value="1"/>
</dbReference>
<dbReference type="InterPro" id="IPR011047">
    <property type="entry name" value="Quinoprotein_ADH-like_sf"/>
</dbReference>
<dbReference type="Proteomes" id="UP001152646">
    <property type="component" value="Unassembled WGS sequence"/>
</dbReference>
<feature type="repeat" description="WD" evidence="3">
    <location>
        <begin position="1210"/>
        <end position="1251"/>
    </location>
</feature>
<evidence type="ECO:0000256" key="1">
    <source>
        <dbReference type="ARBA" id="ARBA00022574"/>
    </source>
</evidence>
<keyword evidence="2" id="KW-0677">Repeat</keyword>
<name>A0A9W4NT95_9EURO</name>
<dbReference type="EMBL" id="CAJVPA010000224">
    <property type="protein sequence ID" value="CAG8413886.1"/>
    <property type="molecule type" value="Genomic_DNA"/>
</dbReference>
<dbReference type="Pfam" id="PF24883">
    <property type="entry name" value="NPHP3_N"/>
    <property type="match status" value="1"/>
</dbReference>
<comment type="caution">
    <text evidence="5">The sequence shown here is derived from an EMBL/GenBank/DDBJ whole genome shotgun (WGS) entry which is preliminary data.</text>
</comment>
<proteinExistence type="predicted"/>
<dbReference type="InterPro" id="IPR019775">
    <property type="entry name" value="WD40_repeat_CS"/>
</dbReference>
<dbReference type="PROSITE" id="PS50294">
    <property type="entry name" value="WD_REPEATS_REGION"/>
    <property type="match status" value="1"/>
</dbReference>
<dbReference type="InterPro" id="IPR001680">
    <property type="entry name" value="WD40_rpt"/>
</dbReference>
<keyword evidence="1 3" id="KW-0853">WD repeat</keyword>